<accession>A0ABR9UCR6</accession>
<name>A0ABR9UCR6_9CYAN</name>
<evidence type="ECO:0008006" key="3">
    <source>
        <dbReference type="Google" id="ProtNLM"/>
    </source>
</evidence>
<dbReference type="Proteomes" id="UP000640725">
    <property type="component" value="Unassembled WGS sequence"/>
</dbReference>
<dbReference type="RefSeq" id="WP_193869775.1">
    <property type="nucleotide sequence ID" value="NZ_JADEWU010000028.1"/>
</dbReference>
<reference evidence="1 2" key="1">
    <citation type="submission" date="2020-10" db="EMBL/GenBank/DDBJ databases">
        <authorList>
            <person name="Castelo-Branco R."/>
            <person name="Eusebio N."/>
            <person name="Adriana R."/>
            <person name="Vieira A."/>
            <person name="Brugerolle De Fraissinette N."/>
            <person name="Rezende De Castro R."/>
            <person name="Schneider M.P."/>
            <person name="Vasconcelos V."/>
            <person name="Leao P.N."/>
        </authorList>
    </citation>
    <scope>NUCLEOTIDE SEQUENCE [LARGE SCALE GENOMIC DNA]</scope>
    <source>
        <strain evidence="1 2">LEGE 06226</strain>
    </source>
</reference>
<gene>
    <name evidence="1" type="ORF">IQ236_13695</name>
</gene>
<evidence type="ECO:0000313" key="1">
    <source>
        <dbReference type="EMBL" id="MBE9144264.1"/>
    </source>
</evidence>
<organism evidence="1 2">
    <name type="scientific">Planktothrix mougeotii LEGE 06226</name>
    <dbReference type="NCBI Taxonomy" id="1828728"/>
    <lineage>
        <taxon>Bacteria</taxon>
        <taxon>Bacillati</taxon>
        <taxon>Cyanobacteriota</taxon>
        <taxon>Cyanophyceae</taxon>
        <taxon>Oscillatoriophycideae</taxon>
        <taxon>Oscillatoriales</taxon>
        <taxon>Microcoleaceae</taxon>
        <taxon>Planktothrix</taxon>
    </lineage>
</organism>
<evidence type="ECO:0000313" key="2">
    <source>
        <dbReference type="Proteomes" id="UP000640725"/>
    </source>
</evidence>
<comment type="caution">
    <text evidence="1">The sequence shown here is derived from an EMBL/GenBank/DDBJ whole genome shotgun (WGS) entry which is preliminary data.</text>
</comment>
<proteinExistence type="predicted"/>
<keyword evidence="2" id="KW-1185">Reference proteome</keyword>
<sequence>MTSRYYDLPEVTILCEDIDQERFIREYLICRGFNKRKIKDFGNPKGQTIKNNNALIVRYYPKLINSYRSRNYRNIAVVVMIDADNDTLSHRMRSLHIALDETAGKLNQDPRESGDKVAIFVPARNIETWFRYINSYPSSHQCDEMTDYKDKTMSPEERIELAERSARILAREICPQGVDAIALPSLRYACRELQRLWL</sequence>
<protein>
    <recommendedName>
        <fullName evidence="3">DUF4365 domain-containing protein</fullName>
    </recommendedName>
</protein>
<dbReference type="EMBL" id="JADEWU010000028">
    <property type="protein sequence ID" value="MBE9144264.1"/>
    <property type="molecule type" value="Genomic_DNA"/>
</dbReference>